<reference evidence="2" key="1">
    <citation type="journal article" date="2021" name="Nat. Commun.">
        <title>Genetic determinants of endophytism in the Arabidopsis root mycobiome.</title>
        <authorList>
            <person name="Mesny F."/>
            <person name="Miyauchi S."/>
            <person name="Thiergart T."/>
            <person name="Pickel B."/>
            <person name="Atanasova L."/>
            <person name="Karlsson M."/>
            <person name="Huettel B."/>
            <person name="Barry K.W."/>
            <person name="Haridas S."/>
            <person name="Chen C."/>
            <person name="Bauer D."/>
            <person name="Andreopoulos W."/>
            <person name="Pangilinan J."/>
            <person name="LaButti K."/>
            <person name="Riley R."/>
            <person name="Lipzen A."/>
            <person name="Clum A."/>
            <person name="Drula E."/>
            <person name="Henrissat B."/>
            <person name="Kohler A."/>
            <person name="Grigoriev I.V."/>
            <person name="Martin F.M."/>
            <person name="Hacquard S."/>
        </authorList>
    </citation>
    <scope>NUCLEOTIDE SEQUENCE</scope>
    <source>
        <strain evidence="2">MPI-CAGE-CH-0235</strain>
    </source>
</reference>
<dbReference type="OrthoDB" id="5337545at2759"/>
<gene>
    <name evidence="2" type="ORF">B0I35DRAFT_475380</name>
</gene>
<evidence type="ECO:0000313" key="3">
    <source>
        <dbReference type="Proteomes" id="UP000813444"/>
    </source>
</evidence>
<sequence>MEQKGESSSAGPSGSTAVTETGSYRQTRRDLDESFKQPQGHPETPSGFEAFLNHGVPPARIDSSTNLASFTGAAISSQEARDGAEVSYILSAEVGADETMDVGDDAAMTPDTAASLRHALFDGMPRSSGLWDDLLNFRPSFLEGRDGRSEESRLHMGTSDTSSAANIWLLQWNEVLNNYTDEVWGDLGPLVAQAKHEVAELVTRQPEKIETPDTPAINRLRQILGHVRGGRTRPVSEPV</sequence>
<feature type="region of interest" description="Disordered" evidence="1">
    <location>
        <begin position="1"/>
        <end position="47"/>
    </location>
</feature>
<keyword evidence="3" id="KW-1185">Reference proteome</keyword>
<accession>A0A8K0SZD3</accession>
<feature type="compositionally biased region" description="Polar residues" evidence="1">
    <location>
        <begin position="1"/>
        <end position="25"/>
    </location>
</feature>
<comment type="caution">
    <text evidence="2">The sequence shown here is derived from an EMBL/GenBank/DDBJ whole genome shotgun (WGS) entry which is preliminary data.</text>
</comment>
<dbReference type="AlphaFoldDB" id="A0A8K0SZD3"/>
<evidence type="ECO:0000313" key="2">
    <source>
        <dbReference type="EMBL" id="KAH7326767.1"/>
    </source>
</evidence>
<dbReference type="EMBL" id="JAGPNK010000002">
    <property type="protein sequence ID" value="KAH7326767.1"/>
    <property type="molecule type" value="Genomic_DNA"/>
</dbReference>
<dbReference type="Proteomes" id="UP000813444">
    <property type="component" value="Unassembled WGS sequence"/>
</dbReference>
<evidence type="ECO:0000256" key="1">
    <source>
        <dbReference type="SAM" id="MobiDB-lite"/>
    </source>
</evidence>
<protein>
    <submittedName>
        <fullName evidence="2">Uncharacterized protein</fullName>
    </submittedName>
</protein>
<name>A0A8K0SZD3_9HYPO</name>
<proteinExistence type="predicted"/>
<organism evidence="2 3">
    <name type="scientific">Stachybotrys elegans</name>
    <dbReference type="NCBI Taxonomy" id="80388"/>
    <lineage>
        <taxon>Eukaryota</taxon>
        <taxon>Fungi</taxon>
        <taxon>Dikarya</taxon>
        <taxon>Ascomycota</taxon>
        <taxon>Pezizomycotina</taxon>
        <taxon>Sordariomycetes</taxon>
        <taxon>Hypocreomycetidae</taxon>
        <taxon>Hypocreales</taxon>
        <taxon>Stachybotryaceae</taxon>
        <taxon>Stachybotrys</taxon>
    </lineage>
</organism>